<evidence type="ECO:0000313" key="2">
    <source>
        <dbReference type="Proteomes" id="UP001292094"/>
    </source>
</evidence>
<sequence length="88" mass="10427">MDCGSFEFVDVMKQCNNFKMLEDEKMKVKVEQCNDDEKLQEEGMGIKVDDCTDEDVMVKMEHDIDEDDKSKRLVQNRHLSFFSRNQLL</sequence>
<keyword evidence="2" id="KW-1185">Reference proteome</keyword>
<reference evidence="1" key="1">
    <citation type="submission" date="2023-11" db="EMBL/GenBank/DDBJ databases">
        <title>Genome assemblies of two species of porcelain crab, Petrolisthes cinctipes and Petrolisthes manimaculis (Anomura: Porcellanidae).</title>
        <authorList>
            <person name="Angst P."/>
        </authorList>
    </citation>
    <scope>NUCLEOTIDE SEQUENCE</scope>
    <source>
        <strain evidence="1">PB745_02</strain>
        <tissue evidence="1">Gill</tissue>
    </source>
</reference>
<gene>
    <name evidence="1" type="ORF">Pmani_005167</name>
</gene>
<proteinExistence type="predicted"/>
<dbReference type="Proteomes" id="UP001292094">
    <property type="component" value="Unassembled WGS sequence"/>
</dbReference>
<comment type="caution">
    <text evidence="1">The sequence shown here is derived from an EMBL/GenBank/DDBJ whole genome shotgun (WGS) entry which is preliminary data.</text>
</comment>
<dbReference type="AlphaFoldDB" id="A0AAE1QCP7"/>
<accession>A0AAE1QCP7</accession>
<organism evidence="1 2">
    <name type="scientific">Petrolisthes manimaculis</name>
    <dbReference type="NCBI Taxonomy" id="1843537"/>
    <lineage>
        <taxon>Eukaryota</taxon>
        <taxon>Metazoa</taxon>
        <taxon>Ecdysozoa</taxon>
        <taxon>Arthropoda</taxon>
        <taxon>Crustacea</taxon>
        <taxon>Multicrustacea</taxon>
        <taxon>Malacostraca</taxon>
        <taxon>Eumalacostraca</taxon>
        <taxon>Eucarida</taxon>
        <taxon>Decapoda</taxon>
        <taxon>Pleocyemata</taxon>
        <taxon>Anomura</taxon>
        <taxon>Galatheoidea</taxon>
        <taxon>Porcellanidae</taxon>
        <taxon>Petrolisthes</taxon>
    </lineage>
</organism>
<protein>
    <submittedName>
        <fullName evidence="1">Uncharacterized protein</fullName>
    </submittedName>
</protein>
<name>A0AAE1QCP7_9EUCA</name>
<evidence type="ECO:0000313" key="1">
    <source>
        <dbReference type="EMBL" id="KAK4324164.1"/>
    </source>
</evidence>
<dbReference type="EMBL" id="JAWZYT010000374">
    <property type="protein sequence ID" value="KAK4324164.1"/>
    <property type="molecule type" value="Genomic_DNA"/>
</dbReference>